<protein>
    <recommendedName>
        <fullName evidence="4">Long-subunit fatty acid transport protein</fullName>
    </recommendedName>
</protein>
<evidence type="ECO:0000256" key="1">
    <source>
        <dbReference type="SAM" id="SignalP"/>
    </source>
</evidence>
<feature type="signal peptide" evidence="1">
    <location>
        <begin position="1"/>
        <end position="19"/>
    </location>
</feature>
<feature type="chain" id="PRO_5016253284" description="Long-subunit fatty acid transport protein" evidence="1">
    <location>
        <begin position="20"/>
        <end position="422"/>
    </location>
</feature>
<accession>A0A328YU64</accession>
<evidence type="ECO:0008006" key="4">
    <source>
        <dbReference type="Google" id="ProtNLM"/>
    </source>
</evidence>
<organism evidence="2 3">
    <name type="scientific">Flavobacterium aciduliphilum</name>
    <dbReference type="NCBI Taxonomy" id="1101402"/>
    <lineage>
        <taxon>Bacteria</taxon>
        <taxon>Pseudomonadati</taxon>
        <taxon>Bacteroidota</taxon>
        <taxon>Flavobacteriia</taxon>
        <taxon>Flavobacteriales</taxon>
        <taxon>Flavobacteriaceae</taxon>
        <taxon>Flavobacterium</taxon>
    </lineage>
</organism>
<evidence type="ECO:0000313" key="3">
    <source>
        <dbReference type="Proteomes" id="UP000248840"/>
    </source>
</evidence>
<keyword evidence="3" id="KW-1185">Reference proteome</keyword>
<keyword evidence="1" id="KW-0732">Signal</keyword>
<dbReference type="RefSeq" id="WP_112112251.1">
    <property type="nucleotide sequence ID" value="NZ_QLSZ01000002.1"/>
</dbReference>
<dbReference type="EMBL" id="QLSZ01000002">
    <property type="protein sequence ID" value="RAR74097.1"/>
    <property type="molecule type" value="Genomic_DNA"/>
</dbReference>
<dbReference type="AlphaFoldDB" id="A0A328YU64"/>
<name>A0A328YU64_9FLAO</name>
<proteinExistence type="predicted"/>
<reference evidence="2 3" key="1">
    <citation type="submission" date="2018-06" db="EMBL/GenBank/DDBJ databases">
        <title>Genomic Encyclopedia of Archaeal and Bacterial Type Strains, Phase II (KMG-II): from individual species to whole genera.</title>
        <authorList>
            <person name="Goeker M."/>
        </authorList>
    </citation>
    <scope>NUCLEOTIDE SEQUENCE [LARGE SCALE GENOMIC DNA]</scope>
    <source>
        <strain evidence="2 3">DSM 25663</strain>
    </source>
</reference>
<gene>
    <name evidence="2" type="ORF">CLV55_10225</name>
</gene>
<sequence>MIKKLIFSITLLFSLASFSQQSTSSPYSFYGIGDVRYKGSVENRSIGGVGVVPDSIHVNILNPASYAGLKLINYTIGGSFTANKLHTDTQDEKAQRTTLDYLAVAIPFKKFGFGFGLLPYSSVGYYNSSSVVENNINATHYYTGNGGLNKVFFGLGYQITKHFRFGADVQYDFGKIDTKNVAVMYDANGVQIQYGSREVNSSVINGVNFNTGFSFDTKINQNVSLFSSITYAPEAKVNVANTRTLATVQVAGTAEAIVGDPIDVSVPSTKLRLPSKFTFGLGIGDPKKWFVGSEVILQQSSDFGNRYDDITNVSFENAKRFSFGGYYTPNYKSFTKYFHRVTYRGGFRYENTGLLINNQSINDSALTLGIGMPLRGTFSNINLGFELGSRGTKNNGLVKENYMNFSIGLSFNDRWFIRRKYD</sequence>
<dbReference type="Gene3D" id="2.40.160.60">
    <property type="entry name" value="Outer membrane protein transport protein (OMPP1/FadL/TodX)"/>
    <property type="match status" value="1"/>
</dbReference>
<dbReference type="OrthoDB" id="1491239at2"/>
<dbReference type="Proteomes" id="UP000248840">
    <property type="component" value="Unassembled WGS sequence"/>
</dbReference>
<evidence type="ECO:0000313" key="2">
    <source>
        <dbReference type="EMBL" id="RAR74097.1"/>
    </source>
</evidence>
<comment type="caution">
    <text evidence="2">The sequence shown here is derived from an EMBL/GenBank/DDBJ whole genome shotgun (WGS) entry which is preliminary data.</text>
</comment>